<dbReference type="Pfam" id="PF02005">
    <property type="entry name" value="TRM"/>
    <property type="match status" value="1"/>
</dbReference>
<evidence type="ECO:0000256" key="9">
    <source>
        <dbReference type="PROSITE-ProRule" id="PRU00958"/>
    </source>
</evidence>
<dbReference type="AlphaFoldDB" id="A0A1M5QIX5"/>
<dbReference type="InterPro" id="IPR042296">
    <property type="entry name" value="tRNA_met_Trm1_C"/>
</dbReference>
<keyword evidence="1 8" id="KW-0820">tRNA-binding</keyword>
<keyword evidence="6 8" id="KW-0694">RNA-binding</keyword>
<dbReference type="GO" id="GO:0046872">
    <property type="term" value="F:metal ion binding"/>
    <property type="evidence" value="ECO:0007669"/>
    <property type="project" value="UniProtKB-KW"/>
</dbReference>
<gene>
    <name evidence="8" type="primary">trm1</name>
    <name evidence="10" type="ORF">SAMN05443636_1928</name>
</gene>
<organism evidence="10 11">
    <name type="scientific">Halobaculum gomorrense</name>
    <dbReference type="NCBI Taxonomy" id="43928"/>
    <lineage>
        <taxon>Archaea</taxon>
        <taxon>Methanobacteriati</taxon>
        <taxon>Methanobacteriota</taxon>
        <taxon>Stenosarchaea group</taxon>
        <taxon>Halobacteria</taxon>
        <taxon>Halobacteriales</taxon>
        <taxon>Haloferacaceae</taxon>
        <taxon>Halobaculum</taxon>
    </lineage>
</organism>
<feature type="binding site" evidence="8">
    <location>
        <position position="258"/>
    </location>
    <ligand>
        <name>Zn(2+)</name>
        <dbReference type="ChEBI" id="CHEBI:29105"/>
    </ligand>
</feature>
<dbReference type="InterPro" id="IPR022923">
    <property type="entry name" value="TRM1_arc_bac"/>
</dbReference>
<accession>A0A1M5QIX5</accession>
<dbReference type="PANTHER" id="PTHR10631:SF3">
    <property type="entry name" value="TRNA (GUANINE(26)-N(2))-DIMETHYLTRANSFERASE"/>
    <property type="match status" value="1"/>
</dbReference>
<comment type="catalytic activity">
    <reaction evidence="8">
        <text>guanosine(26) in tRNA + 2 S-adenosyl-L-methionine = N(2)-dimethylguanosine(26) in tRNA + 2 S-adenosyl-L-homocysteine + 2 H(+)</text>
        <dbReference type="Rhea" id="RHEA:43140"/>
        <dbReference type="Rhea" id="RHEA-COMP:10359"/>
        <dbReference type="Rhea" id="RHEA-COMP:10360"/>
        <dbReference type="ChEBI" id="CHEBI:15378"/>
        <dbReference type="ChEBI" id="CHEBI:57856"/>
        <dbReference type="ChEBI" id="CHEBI:59789"/>
        <dbReference type="ChEBI" id="CHEBI:74269"/>
        <dbReference type="ChEBI" id="CHEBI:74513"/>
        <dbReference type="EC" id="2.1.1.216"/>
    </reaction>
</comment>
<sequence>MEVTEGGVTVEVEGARDGASEGRADEVFYNPEMELNRDVTVAVLRAYAERESRAETYLDAMAASGVRAARAAAEGYDATAADVDDDAVALAGRNLAPYGGEALQRDANALLHEGFFDVVDVDPYGSPMPFADAAVAGTRNLLCVTATDTAPLCGAHFDSGVRRYDTVPRNTEYHPEMGLRVLIGALVRRAASRDKAAVPICSHVSRHYARTYLELEANATDATATLEELGFVHHCEDCLERDHEFGRLPDVPEDCPHCGSNRVLTAGPIWLGPVADAGFTERVADEVTDDMGEAARARSMLQTVAAELDTPTHYDQHRLCKQWTRPAVGMDEFVAALREAGFAASHAHYSGTAFKSDATVAEMREATAELG</sequence>
<feature type="binding site" evidence="8">
    <location>
        <position position="37"/>
    </location>
    <ligand>
        <name>S-adenosyl-L-methionine</name>
        <dbReference type="ChEBI" id="CHEBI:59789"/>
    </ligand>
</feature>
<dbReference type="PANTHER" id="PTHR10631">
    <property type="entry name" value="N 2 ,N 2 -DIMETHYLGUANOSINE TRNA METHYLTRANSFERASE"/>
    <property type="match status" value="1"/>
</dbReference>
<evidence type="ECO:0000256" key="3">
    <source>
        <dbReference type="ARBA" id="ARBA00022679"/>
    </source>
</evidence>
<comment type="similarity">
    <text evidence="8 9">Belongs to the class I-like SAM-binding methyltransferase superfamily. Trm1 family.</text>
</comment>
<dbReference type="SUPFAM" id="SSF53335">
    <property type="entry name" value="S-adenosyl-L-methionine-dependent methyltransferases"/>
    <property type="match status" value="1"/>
</dbReference>
<keyword evidence="8" id="KW-0862">Zinc</keyword>
<keyword evidence="3 8" id="KW-0808">Transferase</keyword>
<keyword evidence="11" id="KW-1185">Reference proteome</keyword>
<comment type="function">
    <text evidence="8">Dimethylates a single guanine residue at position 26 of a number of tRNAs using S-adenosyl-L-methionine as donor of the methyl groups.</text>
</comment>
<dbReference type="PROSITE" id="PS51626">
    <property type="entry name" value="SAM_MT_TRM1"/>
    <property type="match status" value="1"/>
</dbReference>
<dbReference type="EMBL" id="FQWV01000004">
    <property type="protein sequence ID" value="SHH14077.1"/>
    <property type="molecule type" value="Genomic_DNA"/>
</dbReference>
<proteinExistence type="inferred from homology"/>
<protein>
    <recommendedName>
        <fullName evidence="7 8">tRNA (guanine(26)-N(2))-dimethyltransferase</fullName>
        <ecNumber evidence="7 8">2.1.1.216</ecNumber>
    </recommendedName>
    <alternativeName>
        <fullName evidence="8">tRNA 2,2-dimethylguanosine-26 methyltransferase</fullName>
    </alternativeName>
    <alternativeName>
        <fullName evidence="8">tRNA(guanine-26,N(2)-N(2)) methyltransferase</fullName>
    </alternativeName>
    <alternativeName>
        <fullName evidence="8">tRNA(m(2,2)G26)dimethyltransferase</fullName>
    </alternativeName>
</protein>
<evidence type="ECO:0000256" key="7">
    <source>
        <dbReference type="ARBA" id="ARBA00039099"/>
    </source>
</evidence>
<feature type="binding site" evidence="8">
    <location>
        <position position="235"/>
    </location>
    <ligand>
        <name>Zn(2+)</name>
        <dbReference type="ChEBI" id="CHEBI:29105"/>
    </ligand>
</feature>
<name>A0A1M5QIX5_9EURY</name>
<evidence type="ECO:0000313" key="11">
    <source>
        <dbReference type="Proteomes" id="UP000184357"/>
    </source>
</evidence>
<dbReference type="RefSeq" id="WP_073308933.1">
    <property type="nucleotide sequence ID" value="NZ_FQWV01000004.1"/>
</dbReference>
<dbReference type="OrthoDB" id="372177at2157"/>
<reference evidence="10 11" key="1">
    <citation type="submission" date="2016-11" db="EMBL/GenBank/DDBJ databases">
        <authorList>
            <person name="Jaros S."/>
            <person name="Januszkiewicz K."/>
            <person name="Wedrychowicz H."/>
        </authorList>
    </citation>
    <scope>NUCLEOTIDE SEQUENCE [LARGE SCALE GENOMIC DNA]</scope>
    <source>
        <strain evidence="10 11">DSM 9297</strain>
    </source>
</reference>
<dbReference type="EC" id="2.1.1.216" evidence="7 8"/>
<feature type="binding site" evidence="8">
    <location>
        <position position="67"/>
    </location>
    <ligand>
        <name>S-adenosyl-L-methionine</name>
        <dbReference type="ChEBI" id="CHEBI:59789"/>
    </ligand>
</feature>
<evidence type="ECO:0000256" key="1">
    <source>
        <dbReference type="ARBA" id="ARBA00022555"/>
    </source>
</evidence>
<keyword evidence="5 8" id="KW-0819">tRNA processing</keyword>
<feature type="binding site" evidence="8">
    <location>
        <position position="82"/>
    </location>
    <ligand>
        <name>S-adenosyl-L-methionine</name>
        <dbReference type="ChEBI" id="CHEBI:59789"/>
    </ligand>
</feature>
<evidence type="ECO:0000256" key="8">
    <source>
        <dbReference type="HAMAP-Rule" id="MF_00290"/>
    </source>
</evidence>
<evidence type="ECO:0000256" key="5">
    <source>
        <dbReference type="ARBA" id="ARBA00022694"/>
    </source>
</evidence>
<dbReference type="STRING" id="43928.SAMN05443636_1928"/>
<feature type="binding site" evidence="8">
    <location>
        <position position="238"/>
    </location>
    <ligand>
        <name>Zn(2+)</name>
        <dbReference type="ChEBI" id="CHEBI:29105"/>
    </ligand>
</feature>
<dbReference type="GO" id="GO:0000049">
    <property type="term" value="F:tRNA binding"/>
    <property type="evidence" value="ECO:0007669"/>
    <property type="project" value="UniProtKB-UniRule"/>
</dbReference>
<dbReference type="GO" id="GO:0002940">
    <property type="term" value="P:tRNA N2-guanine methylation"/>
    <property type="evidence" value="ECO:0007669"/>
    <property type="project" value="TreeGrafter"/>
</dbReference>
<dbReference type="Proteomes" id="UP000184357">
    <property type="component" value="Unassembled WGS sequence"/>
</dbReference>
<dbReference type="NCBIfam" id="NF003327">
    <property type="entry name" value="PRK04338.1-1"/>
    <property type="match status" value="1"/>
</dbReference>
<evidence type="ECO:0000256" key="4">
    <source>
        <dbReference type="ARBA" id="ARBA00022691"/>
    </source>
</evidence>
<evidence type="ECO:0000256" key="6">
    <source>
        <dbReference type="ARBA" id="ARBA00022884"/>
    </source>
</evidence>
<feature type="binding site" evidence="8">
    <location>
        <position position="255"/>
    </location>
    <ligand>
        <name>Zn(2+)</name>
        <dbReference type="ChEBI" id="CHEBI:29105"/>
    </ligand>
</feature>
<keyword evidence="4 8" id="KW-0949">S-adenosyl-L-methionine</keyword>
<evidence type="ECO:0000313" key="10">
    <source>
        <dbReference type="EMBL" id="SHH14077.1"/>
    </source>
</evidence>
<feature type="binding site" evidence="8">
    <location>
        <position position="106"/>
    </location>
    <ligand>
        <name>S-adenosyl-L-methionine</name>
        <dbReference type="ChEBI" id="CHEBI:59789"/>
    </ligand>
</feature>
<dbReference type="Gene3D" id="3.40.50.150">
    <property type="entry name" value="Vaccinia Virus protein VP39"/>
    <property type="match status" value="1"/>
</dbReference>
<keyword evidence="8" id="KW-0479">Metal-binding</keyword>
<dbReference type="GO" id="GO:0160104">
    <property type="term" value="F:tRNA (guanine(26)-N2)-dimethyltransferase activity"/>
    <property type="evidence" value="ECO:0007669"/>
    <property type="project" value="UniProtKB-UniRule"/>
</dbReference>
<evidence type="ECO:0000256" key="2">
    <source>
        <dbReference type="ARBA" id="ARBA00022603"/>
    </source>
</evidence>
<dbReference type="HAMAP" id="MF_00290">
    <property type="entry name" value="tRNA_dimethyltr_TRM1"/>
    <property type="match status" value="1"/>
</dbReference>
<dbReference type="InterPro" id="IPR002905">
    <property type="entry name" value="Trm1"/>
</dbReference>
<dbReference type="InterPro" id="IPR029063">
    <property type="entry name" value="SAM-dependent_MTases_sf"/>
</dbReference>
<keyword evidence="2 8" id="KW-0489">Methyltransferase</keyword>
<feature type="binding site" evidence="8">
    <location>
        <position position="107"/>
    </location>
    <ligand>
        <name>S-adenosyl-L-methionine</name>
        <dbReference type="ChEBI" id="CHEBI:59789"/>
    </ligand>
</feature>
<dbReference type="Gene3D" id="3.30.56.70">
    <property type="entry name" value="N2,N2-dimethylguanosine tRNA methyltransferase, C-terminal domain"/>
    <property type="match status" value="1"/>
</dbReference>